<dbReference type="EMBL" id="SRPW01001737">
    <property type="protein sequence ID" value="KAG5999316.1"/>
    <property type="molecule type" value="Genomic_DNA"/>
</dbReference>
<protein>
    <submittedName>
        <fullName evidence="2">Uncharacterized protein</fullName>
    </submittedName>
</protein>
<feature type="chain" id="PRO_5040368937" evidence="1">
    <location>
        <begin position="18"/>
        <end position="74"/>
    </location>
</feature>
<reference evidence="2" key="1">
    <citation type="journal article" date="2020" name="bioRxiv">
        <title>Whole genome comparisons of ergot fungi reveals the divergence and evolution of species within the genus Claviceps are the result of varying mechanisms driving genome evolution and host range expansion.</title>
        <authorList>
            <person name="Wyka S.A."/>
            <person name="Mondo S.J."/>
            <person name="Liu M."/>
            <person name="Dettman J."/>
            <person name="Nalam V."/>
            <person name="Broders K.D."/>
        </authorList>
    </citation>
    <scope>NUCLEOTIDE SEQUENCE</scope>
    <source>
        <strain evidence="2">CCC 602</strain>
    </source>
</reference>
<dbReference type="AlphaFoldDB" id="A0A9P7N923"/>
<dbReference type="Proteomes" id="UP000748025">
    <property type="component" value="Unassembled WGS sequence"/>
</dbReference>
<gene>
    <name evidence="2" type="ORF">E4U43_002142</name>
</gene>
<proteinExistence type="predicted"/>
<evidence type="ECO:0000256" key="1">
    <source>
        <dbReference type="SAM" id="SignalP"/>
    </source>
</evidence>
<keyword evidence="3" id="KW-1185">Reference proteome</keyword>
<feature type="signal peptide" evidence="1">
    <location>
        <begin position="1"/>
        <end position="17"/>
    </location>
</feature>
<name>A0A9P7N923_9HYPO</name>
<evidence type="ECO:0000313" key="2">
    <source>
        <dbReference type="EMBL" id="KAG5999316.1"/>
    </source>
</evidence>
<accession>A0A9P7N923</accession>
<keyword evidence="1" id="KW-0732">Signal</keyword>
<sequence length="74" mass="8040">MQFNGLIYLFFVSLASAAIVKRGAVDHVPACFTNCDNVQRSCMTSCGPVRRCQEKCQETYGDCTTSCGSDGLPH</sequence>
<evidence type="ECO:0000313" key="3">
    <source>
        <dbReference type="Proteomes" id="UP000748025"/>
    </source>
</evidence>
<comment type="caution">
    <text evidence="2">The sequence shown here is derived from an EMBL/GenBank/DDBJ whole genome shotgun (WGS) entry which is preliminary data.</text>
</comment>
<organism evidence="2 3">
    <name type="scientific">Claviceps pusilla</name>
    <dbReference type="NCBI Taxonomy" id="123648"/>
    <lineage>
        <taxon>Eukaryota</taxon>
        <taxon>Fungi</taxon>
        <taxon>Dikarya</taxon>
        <taxon>Ascomycota</taxon>
        <taxon>Pezizomycotina</taxon>
        <taxon>Sordariomycetes</taxon>
        <taxon>Hypocreomycetidae</taxon>
        <taxon>Hypocreales</taxon>
        <taxon>Clavicipitaceae</taxon>
        <taxon>Claviceps</taxon>
    </lineage>
</organism>